<evidence type="ECO:0000256" key="6">
    <source>
        <dbReference type="ARBA" id="ARBA00022801"/>
    </source>
</evidence>
<dbReference type="InterPro" id="IPR024051">
    <property type="entry name" value="AICAR_Tfase_dup_dom_sf"/>
</dbReference>
<evidence type="ECO:0000259" key="11">
    <source>
        <dbReference type="PROSITE" id="PS51855"/>
    </source>
</evidence>
<dbReference type="FunFam" id="3.40.140.20:FF:000001">
    <property type="entry name" value="Bifunctional purine biosynthesis protein PurH"/>
    <property type="match status" value="1"/>
</dbReference>
<evidence type="ECO:0000256" key="10">
    <source>
        <dbReference type="HAMAP-Rule" id="MF_00139"/>
    </source>
</evidence>
<organism evidence="12 13">
    <name type="scientific">Candidatus Erwinia haradaeae</name>
    <dbReference type="NCBI Taxonomy" id="1922217"/>
    <lineage>
        <taxon>Bacteria</taxon>
        <taxon>Pseudomonadati</taxon>
        <taxon>Pseudomonadota</taxon>
        <taxon>Gammaproteobacteria</taxon>
        <taxon>Enterobacterales</taxon>
        <taxon>Erwiniaceae</taxon>
        <taxon>Erwinia</taxon>
    </lineage>
</organism>
<evidence type="ECO:0000313" key="13">
    <source>
        <dbReference type="Proteomes" id="UP000294343"/>
    </source>
</evidence>
<evidence type="ECO:0000256" key="2">
    <source>
        <dbReference type="ARBA" id="ARBA00004954"/>
    </source>
</evidence>
<dbReference type="EC" id="2.1.2.3" evidence="10"/>
<dbReference type="UniPathway" id="UPA00074">
    <property type="reaction ID" value="UER00133"/>
</dbReference>
<dbReference type="PIRSF" id="PIRSF000414">
    <property type="entry name" value="AICARFT_IMPCHas"/>
    <property type="match status" value="1"/>
</dbReference>
<comment type="catalytic activity">
    <reaction evidence="8 10">
        <text>(6R)-10-formyltetrahydrofolate + 5-amino-1-(5-phospho-beta-D-ribosyl)imidazole-4-carboxamide = 5-formamido-1-(5-phospho-D-ribosyl)imidazole-4-carboxamide + (6S)-5,6,7,8-tetrahydrofolate</text>
        <dbReference type="Rhea" id="RHEA:22192"/>
        <dbReference type="ChEBI" id="CHEBI:57453"/>
        <dbReference type="ChEBI" id="CHEBI:58467"/>
        <dbReference type="ChEBI" id="CHEBI:58475"/>
        <dbReference type="ChEBI" id="CHEBI:195366"/>
        <dbReference type="EC" id="2.1.2.3"/>
    </reaction>
</comment>
<dbReference type="GO" id="GO:0004643">
    <property type="term" value="F:phosphoribosylaminoimidazolecarboxamide formyltransferase activity"/>
    <property type="evidence" value="ECO:0007669"/>
    <property type="project" value="UniProtKB-UniRule"/>
</dbReference>
<evidence type="ECO:0000256" key="7">
    <source>
        <dbReference type="ARBA" id="ARBA00023268"/>
    </source>
</evidence>
<dbReference type="Gene3D" id="3.40.50.1380">
    <property type="entry name" value="Methylglyoxal synthase-like domain"/>
    <property type="match status" value="1"/>
</dbReference>
<sequence length="528" mass="58256">MIEYRPIRRALISVFDKVGILEFAQALCQREIEIFSTGGTARFLSNAGLSVTEVSDYTGVPEMMGGRLKTLHPKVHGGILGRRDQDNDFMTSCGIVPIDMVVVNLYPFQEVISHGGALDSAIENIDIGGVAMVRSAAKNYKDVAIVIESSEYRNILRELDINNNALTKDTRFHLAIKAFEYTAEYDSKISNYFKNLTLECHSNTSHLPDSFPNILHLNFIKKQDIRYGENRHQLAAFYINNTSIVPSVSTAQQVQGKILSYNNISDANAALECVKGFKEPACVIIKHANPCGAALSDNIFDAYIRAYQTDPDSAFGGVIAFNRALDAITAQEIINRQFVEVIIVPFASDDALRITATKKNLRVLICGQQHTQQTSLDLKSVRGGLLVQDHDIALINKHQLRIVSQRAASQKELSDALFCWKVVKFVKSNAIVYACNHRTIGIGSGQTSRVYSVKIAAMKAAEVGLSIKGSVMASDGFFPFRDSIDIASDQGVTCIIQPGGSIHDDKIIAAADEHEMVMIFTDMRHFCH</sequence>
<dbReference type="SMART" id="SM00798">
    <property type="entry name" value="AICARFT_IMPCHas"/>
    <property type="match status" value="1"/>
</dbReference>
<dbReference type="EMBL" id="LR217730">
    <property type="protein sequence ID" value="VFP86387.1"/>
    <property type="molecule type" value="Genomic_DNA"/>
</dbReference>
<dbReference type="InterPro" id="IPR016193">
    <property type="entry name" value="Cytidine_deaminase-like"/>
</dbReference>
<dbReference type="InterPro" id="IPR011607">
    <property type="entry name" value="MGS-like_dom"/>
</dbReference>
<comment type="similarity">
    <text evidence="3 10">Belongs to the PurH family.</text>
</comment>
<dbReference type="OrthoDB" id="9802065at2"/>
<dbReference type="GO" id="GO:0005829">
    <property type="term" value="C:cytosol"/>
    <property type="evidence" value="ECO:0007669"/>
    <property type="project" value="TreeGrafter"/>
</dbReference>
<evidence type="ECO:0000256" key="5">
    <source>
        <dbReference type="ARBA" id="ARBA00022755"/>
    </source>
</evidence>
<dbReference type="SMART" id="SM00851">
    <property type="entry name" value="MGS"/>
    <property type="match status" value="1"/>
</dbReference>
<comment type="pathway">
    <text evidence="1 10">Purine metabolism; IMP biosynthesis via de novo pathway; IMP from 5-formamido-1-(5-phospho-D-ribosyl)imidazole-4-carboxamide: step 1/1.</text>
</comment>
<dbReference type="SUPFAM" id="SSF53927">
    <property type="entry name" value="Cytidine deaminase-like"/>
    <property type="match status" value="1"/>
</dbReference>
<dbReference type="SUPFAM" id="SSF52335">
    <property type="entry name" value="Methylglyoxal synthase-like"/>
    <property type="match status" value="1"/>
</dbReference>
<evidence type="ECO:0000256" key="9">
    <source>
        <dbReference type="ARBA" id="ARBA00050687"/>
    </source>
</evidence>
<dbReference type="FunFam" id="3.40.50.1380:FF:000001">
    <property type="entry name" value="Bifunctional purine biosynthesis protein PurH"/>
    <property type="match status" value="1"/>
</dbReference>
<evidence type="ECO:0000256" key="8">
    <source>
        <dbReference type="ARBA" id="ARBA00050488"/>
    </source>
</evidence>
<dbReference type="NCBIfam" id="TIGR00355">
    <property type="entry name" value="purH"/>
    <property type="match status" value="1"/>
</dbReference>
<evidence type="ECO:0000256" key="4">
    <source>
        <dbReference type="ARBA" id="ARBA00022679"/>
    </source>
</evidence>
<gene>
    <name evidence="10 12" type="primary">purH</name>
    <name evidence="12" type="ORF">ERCIPSPA2889_490</name>
</gene>
<dbReference type="CDD" id="cd01421">
    <property type="entry name" value="IMPCH"/>
    <property type="match status" value="1"/>
</dbReference>
<dbReference type="Pfam" id="PF02142">
    <property type="entry name" value="MGS"/>
    <property type="match status" value="1"/>
</dbReference>
<dbReference type="AlphaFoldDB" id="A0A451DI96"/>
<dbReference type="PANTHER" id="PTHR11692:SF0">
    <property type="entry name" value="BIFUNCTIONAL PURINE BIOSYNTHESIS PROTEIN ATIC"/>
    <property type="match status" value="1"/>
</dbReference>
<dbReference type="EC" id="3.5.4.10" evidence="10"/>
<reference evidence="12 13" key="1">
    <citation type="submission" date="2019-02" db="EMBL/GenBank/DDBJ databases">
        <authorList>
            <person name="Manzano-Marin A."/>
            <person name="Manzano-Marin A."/>
        </authorList>
    </citation>
    <scope>NUCLEOTIDE SEQUENCE [LARGE SCALE GENOMIC DNA]</scope>
    <source>
        <strain evidence="12 13">ErCipseudotsugae</strain>
    </source>
</reference>
<dbReference type="Proteomes" id="UP000294343">
    <property type="component" value="Chromosome"/>
</dbReference>
<comment type="pathway">
    <text evidence="2 10">Purine metabolism; IMP biosynthesis via de novo pathway; 5-formamido-1-(5-phospho-D-ribosyl)imidazole-4-carboxamide from 5-amino-1-(5-phospho-D-ribosyl)imidazole-4-carboxamide (10-formyl THF route): step 1/1.</text>
</comment>
<evidence type="ECO:0000256" key="3">
    <source>
        <dbReference type="ARBA" id="ARBA00007667"/>
    </source>
</evidence>
<name>A0A451DI96_9GAMM</name>
<keyword evidence="5 10" id="KW-0658">Purine biosynthesis</keyword>
<keyword evidence="4 10" id="KW-0808">Transferase</keyword>
<keyword evidence="7 10" id="KW-0511">Multifunctional enzyme</keyword>
<feature type="domain" description="MGS-like" evidence="11">
    <location>
        <begin position="1"/>
        <end position="147"/>
    </location>
</feature>
<dbReference type="GO" id="GO:0003937">
    <property type="term" value="F:IMP cyclohydrolase activity"/>
    <property type="evidence" value="ECO:0007669"/>
    <property type="project" value="UniProtKB-UniRule"/>
</dbReference>
<evidence type="ECO:0000256" key="1">
    <source>
        <dbReference type="ARBA" id="ARBA00004844"/>
    </source>
</evidence>
<comment type="domain">
    <text evidence="10">The IMP cyclohydrolase activity resides in the N-terminal region.</text>
</comment>
<dbReference type="NCBIfam" id="NF002049">
    <property type="entry name" value="PRK00881.1"/>
    <property type="match status" value="1"/>
</dbReference>
<protein>
    <recommendedName>
        <fullName evidence="10">Bifunctional purine biosynthesis protein PurH</fullName>
    </recommendedName>
    <domain>
        <recommendedName>
            <fullName evidence="10">Phosphoribosylaminoimidazolecarboxamide formyltransferase</fullName>
            <ecNumber evidence="10">2.1.2.3</ecNumber>
        </recommendedName>
        <alternativeName>
            <fullName evidence="10">AICAR transformylase</fullName>
        </alternativeName>
    </domain>
    <domain>
        <recommendedName>
            <fullName evidence="10">IMP cyclohydrolase</fullName>
            <ecNumber evidence="10">3.5.4.10</ecNumber>
        </recommendedName>
        <alternativeName>
            <fullName evidence="10">ATIC</fullName>
        </alternativeName>
        <alternativeName>
            <fullName evidence="10">IMP synthase</fullName>
        </alternativeName>
        <alternativeName>
            <fullName evidence="10">Inosinicase</fullName>
        </alternativeName>
    </domain>
</protein>
<dbReference type="PROSITE" id="PS51855">
    <property type="entry name" value="MGS"/>
    <property type="match status" value="1"/>
</dbReference>
<dbReference type="RefSeq" id="WP_157989263.1">
    <property type="nucleotide sequence ID" value="NZ_LR217730.1"/>
</dbReference>
<dbReference type="InterPro" id="IPR036914">
    <property type="entry name" value="MGS-like_dom_sf"/>
</dbReference>
<keyword evidence="6 10" id="KW-0378">Hydrolase</keyword>
<dbReference type="PANTHER" id="PTHR11692">
    <property type="entry name" value="BIFUNCTIONAL PURINE BIOSYNTHESIS PROTEIN PURH"/>
    <property type="match status" value="1"/>
</dbReference>
<dbReference type="Gene3D" id="3.40.140.20">
    <property type="match status" value="2"/>
</dbReference>
<dbReference type="HAMAP" id="MF_00139">
    <property type="entry name" value="PurH"/>
    <property type="match status" value="1"/>
</dbReference>
<dbReference type="GO" id="GO:0006189">
    <property type="term" value="P:'de novo' IMP biosynthetic process"/>
    <property type="evidence" value="ECO:0007669"/>
    <property type="project" value="UniProtKB-UniRule"/>
</dbReference>
<dbReference type="Pfam" id="PF01808">
    <property type="entry name" value="AICARFT_IMPCHas"/>
    <property type="match status" value="1"/>
</dbReference>
<dbReference type="InterPro" id="IPR002695">
    <property type="entry name" value="PurH-like"/>
</dbReference>
<proteinExistence type="inferred from homology"/>
<accession>A0A451DI96</accession>
<evidence type="ECO:0000313" key="12">
    <source>
        <dbReference type="EMBL" id="VFP86387.1"/>
    </source>
</evidence>
<dbReference type="FunFam" id="3.40.140.20:FF:000002">
    <property type="entry name" value="Bifunctional purine biosynthesis protein PurH"/>
    <property type="match status" value="1"/>
</dbReference>
<comment type="catalytic activity">
    <reaction evidence="9 10">
        <text>IMP + H2O = 5-formamido-1-(5-phospho-D-ribosyl)imidazole-4-carboxamide</text>
        <dbReference type="Rhea" id="RHEA:18445"/>
        <dbReference type="ChEBI" id="CHEBI:15377"/>
        <dbReference type="ChEBI" id="CHEBI:58053"/>
        <dbReference type="ChEBI" id="CHEBI:58467"/>
        <dbReference type="EC" id="3.5.4.10"/>
    </reaction>
</comment>